<gene>
    <name evidence="1" type="ORF">PACLA_8A087570</name>
</gene>
<evidence type="ECO:0000313" key="1">
    <source>
        <dbReference type="EMBL" id="CAB4029437.1"/>
    </source>
</evidence>
<dbReference type="Proteomes" id="UP001152795">
    <property type="component" value="Unassembled WGS sequence"/>
</dbReference>
<dbReference type="GO" id="GO:0016791">
    <property type="term" value="F:phosphatase activity"/>
    <property type="evidence" value="ECO:0007669"/>
    <property type="project" value="TreeGrafter"/>
</dbReference>
<sequence>MATSTNQNKRVHFIRHAESVCNVLRRELKAYKLPNAVIPDPGLSYEGMQQTNRLKEYLGRTLKPEIAICSPYTRTIHTCLLSYGSNNVVVSPLCGERVSSCDDIGLQASYLQGLFPMLDFSSLDEIWWYVQDGIDSQQEAVSLIAQGKLEFETNGNVTTRMEKFYDFLLKRPEQNIAVFAHNDFLCEFLSKYFGFTDSHLDNCEVFSANI</sequence>
<evidence type="ECO:0000313" key="2">
    <source>
        <dbReference type="Proteomes" id="UP001152795"/>
    </source>
</evidence>
<dbReference type="PANTHER" id="PTHR48100:SF1">
    <property type="entry name" value="HISTIDINE PHOSPHATASE FAMILY PROTEIN-RELATED"/>
    <property type="match status" value="1"/>
</dbReference>
<dbReference type="InterPro" id="IPR013078">
    <property type="entry name" value="His_Pase_superF_clade-1"/>
</dbReference>
<dbReference type="Gene3D" id="3.40.50.1240">
    <property type="entry name" value="Phosphoglycerate mutase-like"/>
    <property type="match status" value="1"/>
</dbReference>
<organism evidence="1 2">
    <name type="scientific">Paramuricea clavata</name>
    <name type="common">Red gorgonian</name>
    <name type="synonym">Violescent sea-whip</name>
    <dbReference type="NCBI Taxonomy" id="317549"/>
    <lineage>
        <taxon>Eukaryota</taxon>
        <taxon>Metazoa</taxon>
        <taxon>Cnidaria</taxon>
        <taxon>Anthozoa</taxon>
        <taxon>Octocorallia</taxon>
        <taxon>Malacalcyonacea</taxon>
        <taxon>Plexauridae</taxon>
        <taxon>Paramuricea</taxon>
    </lineage>
</organism>
<dbReference type="CDD" id="cd07067">
    <property type="entry name" value="HP_PGM_like"/>
    <property type="match status" value="1"/>
</dbReference>
<dbReference type="OrthoDB" id="496981at2759"/>
<reference evidence="1" key="1">
    <citation type="submission" date="2020-04" db="EMBL/GenBank/DDBJ databases">
        <authorList>
            <person name="Alioto T."/>
            <person name="Alioto T."/>
            <person name="Gomez Garrido J."/>
        </authorList>
    </citation>
    <scope>NUCLEOTIDE SEQUENCE</scope>
    <source>
        <strain evidence="1">A484AB</strain>
    </source>
</reference>
<dbReference type="Pfam" id="PF00300">
    <property type="entry name" value="His_Phos_1"/>
    <property type="match status" value="1"/>
</dbReference>
<dbReference type="AlphaFoldDB" id="A0A7D9JHF3"/>
<comment type="caution">
    <text evidence="1">The sequence shown here is derived from an EMBL/GenBank/DDBJ whole genome shotgun (WGS) entry which is preliminary data.</text>
</comment>
<proteinExistence type="predicted"/>
<dbReference type="PANTHER" id="PTHR48100">
    <property type="entry name" value="BROAD-SPECIFICITY PHOSPHATASE YOR283W-RELATED"/>
    <property type="match status" value="1"/>
</dbReference>
<dbReference type="SUPFAM" id="SSF53254">
    <property type="entry name" value="Phosphoglycerate mutase-like"/>
    <property type="match status" value="1"/>
</dbReference>
<keyword evidence="2" id="KW-1185">Reference proteome</keyword>
<dbReference type="GO" id="GO:0005737">
    <property type="term" value="C:cytoplasm"/>
    <property type="evidence" value="ECO:0007669"/>
    <property type="project" value="TreeGrafter"/>
</dbReference>
<name>A0A7D9JHF3_PARCT</name>
<dbReference type="InterPro" id="IPR029033">
    <property type="entry name" value="His_PPase_superfam"/>
</dbReference>
<accession>A0A7D9JHF3</accession>
<protein>
    <submittedName>
        <fullName evidence="1">Uncharacterized protein</fullName>
    </submittedName>
</protein>
<dbReference type="EMBL" id="CACRXK020016173">
    <property type="protein sequence ID" value="CAB4029437.1"/>
    <property type="molecule type" value="Genomic_DNA"/>
</dbReference>
<dbReference type="SMART" id="SM00855">
    <property type="entry name" value="PGAM"/>
    <property type="match status" value="1"/>
</dbReference>
<dbReference type="InterPro" id="IPR050275">
    <property type="entry name" value="PGM_Phosphatase"/>
</dbReference>